<evidence type="ECO:0000256" key="1">
    <source>
        <dbReference type="ARBA" id="ARBA00022723"/>
    </source>
</evidence>
<dbReference type="SUPFAM" id="SSF52821">
    <property type="entry name" value="Rhodanese/Cell cycle control phosphatase"/>
    <property type="match status" value="2"/>
</dbReference>
<reference evidence="3" key="1">
    <citation type="submission" date="2022-07" db="EMBL/GenBank/DDBJ databases">
        <title>Taxonomic analysis of Microcella humidisoli nov. sp., isolated from riverside soil.</title>
        <authorList>
            <person name="Molina K.M."/>
            <person name="Kim S.B."/>
        </authorList>
    </citation>
    <scope>NUCLEOTIDE SEQUENCE</scope>
    <source>
        <strain evidence="3">MMS21-STM10</strain>
    </source>
</reference>
<evidence type="ECO:0000259" key="2">
    <source>
        <dbReference type="PROSITE" id="PS50206"/>
    </source>
</evidence>
<dbReference type="PANTHER" id="PTHR43084:SF1">
    <property type="entry name" value="PERSULFIDE DIOXYGENASE ETHE1, MITOCHONDRIAL"/>
    <property type="match status" value="1"/>
</dbReference>
<dbReference type="PROSITE" id="PS50206">
    <property type="entry name" value="RHODANESE_3"/>
    <property type="match status" value="2"/>
</dbReference>
<dbReference type="InterPro" id="IPR001279">
    <property type="entry name" value="Metallo-B-lactamas"/>
</dbReference>
<accession>A0ABY5FVH0</accession>
<dbReference type="InterPro" id="IPR036873">
    <property type="entry name" value="Rhodanese-like_dom_sf"/>
</dbReference>
<feature type="domain" description="Rhodanese" evidence="2">
    <location>
        <begin position="272"/>
        <end position="356"/>
    </location>
</feature>
<dbReference type="InterPro" id="IPR036866">
    <property type="entry name" value="RibonucZ/Hydroxyglut_hydro"/>
</dbReference>
<protein>
    <submittedName>
        <fullName evidence="3">MBL fold metallo-hydrolase</fullName>
    </submittedName>
</protein>
<dbReference type="SMART" id="SM00849">
    <property type="entry name" value="Lactamase_B"/>
    <property type="match status" value="1"/>
</dbReference>
<evidence type="ECO:0000313" key="4">
    <source>
        <dbReference type="Proteomes" id="UP001060039"/>
    </source>
</evidence>
<dbReference type="EMBL" id="CP101497">
    <property type="protein sequence ID" value="UTT61895.1"/>
    <property type="molecule type" value="Genomic_DNA"/>
</dbReference>
<gene>
    <name evidence="3" type="ORF">NNL39_09445</name>
</gene>
<dbReference type="CDD" id="cd07724">
    <property type="entry name" value="POD-like_MBL-fold"/>
    <property type="match status" value="1"/>
</dbReference>
<name>A0ABY5FVH0_9MICO</name>
<keyword evidence="4" id="KW-1185">Reference proteome</keyword>
<dbReference type="Pfam" id="PF00581">
    <property type="entry name" value="Rhodanese"/>
    <property type="match status" value="2"/>
</dbReference>
<proteinExistence type="predicted"/>
<dbReference type="Gene3D" id="3.60.15.10">
    <property type="entry name" value="Ribonuclease Z/Hydroxyacylglutathione hydrolase-like"/>
    <property type="match status" value="1"/>
</dbReference>
<dbReference type="CDD" id="cd00158">
    <property type="entry name" value="RHOD"/>
    <property type="match status" value="2"/>
</dbReference>
<organism evidence="3 4">
    <name type="scientific">Microcella humidisoli</name>
    <dbReference type="NCBI Taxonomy" id="2963406"/>
    <lineage>
        <taxon>Bacteria</taxon>
        <taxon>Bacillati</taxon>
        <taxon>Actinomycetota</taxon>
        <taxon>Actinomycetes</taxon>
        <taxon>Micrococcales</taxon>
        <taxon>Microbacteriaceae</taxon>
        <taxon>Microcella</taxon>
    </lineage>
</organism>
<dbReference type="InterPro" id="IPR044528">
    <property type="entry name" value="POD-like_MBL-fold"/>
</dbReference>
<keyword evidence="1" id="KW-0479">Metal-binding</keyword>
<dbReference type="RefSeq" id="WP_255159036.1">
    <property type="nucleotide sequence ID" value="NZ_CP101497.1"/>
</dbReference>
<dbReference type="SUPFAM" id="SSF56281">
    <property type="entry name" value="Metallo-hydrolase/oxidoreductase"/>
    <property type="match status" value="1"/>
</dbReference>
<dbReference type="PANTHER" id="PTHR43084">
    <property type="entry name" value="PERSULFIDE DIOXYGENASE ETHE1"/>
    <property type="match status" value="1"/>
</dbReference>
<dbReference type="Gene3D" id="3.40.250.10">
    <property type="entry name" value="Rhodanese-like domain"/>
    <property type="match status" value="2"/>
</dbReference>
<dbReference type="Proteomes" id="UP001060039">
    <property type="component" value="Chromosome"/>
</dbReference>
<evidence type="ECO:0000313" key="3">
    <source>
        <dbReference type="EMBL" id="UTT61895.1"/>
    </source>
</evidence>
<feature type="domain" description="Rhodanese" evidence="2">
    <location>
        <begin position="373"/>
        <end position="454"/>
    </location>
</feature>
<sequence>MLDTTVTATELAPGIVLHTIETPSIGNRSYLVEQEGWAVAIDVERDVQRFADIVEQRGLHLGAVAETHLHNDYLSGGWALARRVGGEYLVPSGPAYSMPARATRDTETVEAGPIRVLVLETPGHTDAHQTLVVLDARGEPVGAFTGGSWLIGGAGRTDLMGEQNIVPLTRAQYRSIRRLGGELPDATRVLPTHGFGSSCLAGPLELSSGDTVGDQKASSMVFRVSEEEYLEAFVRGSGPIPPYYPSMAPRNVHGPDAWAPPTAPALSPTAATASGATIIDVRPWGAFERGHLPGSIAMPATGAVARWAGWQLPVGTPYVLVADSEQVAEDAHRDLARIGFDEVQGIVIADELDAETVAVDSAPFSALAQRQRAGTAPVVLDVRADDEWRLGHVVGAVHRPAQTIEPDAQLADEPVWVYCASGYRAGLVGSLVAREGGAVTVIAEAVDAAPGSGVDWCFAADCPDDRCTASATEPTVSR</sequence>
<dbReference type="InterPro" id="IPR001763">
    <property type="entry name" value="Rhodanese-like_dom"/>
</dbReference>
<dbReference type="InterPro" id="IPR051682">
    <property type="entry name" value="Mito_Persulfide_Diox"/>
</dbReference>